<keyword evidence="5 8" id="KW-1133">Transmembrane helix</keyword>
<dbReference type="PANTHER" id="PTHR23503">
    <property type="entry name" value="SOLUTE CARRIER FAMILY 2"/>
    <property type="match status" value="1"/>
</dbReference>
<comment type="subcellular location">
    <subcellularLocation>
        <location evidence="1">Cell membrane</location>
        <topology evidence="1">Multi-pass membrane protein</topology>
    </subcellularLocation>
</comment>
<evidence type="ECO:0000256" key="3">
    <source>
        <dbReference type="ARBA" id="ARBA00022475"/>
    </source>
</evidence>
<dbReference type="InterPro" id="IPR045263">
    <property type="entry name" value="GLUT"/>
</dbReference>
<protein>
    <submittedName>
        <fullName evidence="10">Sugar transporter BTST50</fullName>
    </submittedName>
</protein>
<dbReference type="NCBIfam" id="TIGR00879">
    <property type="entry name" value="SP"/>
    <property type="match status" value="1"/>
</dbReference>
<evidence type="ECO:0000313" key="10">
    <source>
        <dbReference type="EMBL" id="ARX98208.1"/>
    </source>
</evidence>
<proteinExistence type="evidence at transcript level"/>
<feature type="transmembrane region" description="Helical" evidence="8">
    <location>
        <begin position="141"/>
        <end position="164"/>
    </location>
</feature>
<dbReference type="InterPro" id="IPR036259">
    <property type="entry name" value="MFS_trans_sf"/>
</dbReference>
<feature type="transmembrane region" description="Helical" evidence="8">
    <location>
        <begin position="206"/>
        <end position="227"/>
    </location>
</feature>
<evidence type="ECO:0000256" key="4">
    <source>
        <dbReference type="ARBA" id="ARBA00022692"/>
    </source>
</evidence>
<dbReference type="GO" id="GO:0005353">
    <property type="term" value="F:fructose transmembrane transporter activity"/>
    <property type="evidence" value="ECO:0007669"/>
    <property type="project" value="UniProtKB-ARBA"/>
</dbReference>
<dbReference type="PRINTS" id="PR00171">
    <property type="entry name" value="SUGRTRNSPORT"/>
</dbReference>
<keyword evidence="10" id="KW-0762">Sugar transport</keyword>
<name>A0A1Z1XG36_BEMTA</name>
<feature type="transmembrane region" description="Helical" evidence="8">
    <location>
        <begin position="428"/>
        <end position="452"/>
    </location>
</feature>
<dbReference type="GO" id="GO:1990539">
    <property type="term" value="P:fructose import across plasma membrane"/>
    <property type="evidence" value="ECO:0007669"/>
    <property type="project" value="UniProtKB-ARBA"/>
</dbReference>
<feature type="transmembrane region" description="Helical" evidence="8">
    <location>
        <begin position="83"/>
        <end position="107"/>
    </location>
</feature>
<dbReference type="InterPro" id="IPR005828">
    <property type="entry name" value="MFS_sugar_transport-like"/>
</dbReference>
<evidence type="ECO:0000256" key="7">
    <source>
        <dbReference type="RuleBase" id="RU003346"/>
    </source>
</evidence>
<evidence type="ECO:0000256" key="6">
    <source>
        <dbReference type="ARBA" id="ARBA00023136"/>
    </source>
</evidence>
<evidence type="ECO:0000256" key="8">
    <source>
        <dbReference type="SAM" id="Phobius"/>
    </source>
</evidence>
<feature type="domain" description="Major facilitator superfamily (MFS) profile" evidence="9">
    <location>
        <begin position="34"/>
        <end position="482"/>
    </location>
</feature>
<dbReference type="InterPro" id="IPR003663">
    <property type="entry name" value="Sugar/inositol_transpt"/>
</dbReference>
<accession>A0A1Z1XG36</accession>
<feature type="transmembrane region" description="Helical" evidence="8">
    <location>
        <begin position="361"/>
        <end position="384"/>
    </location>
</feature>
<dbReference type="Pfam" id="PF00083">
    <property type="entry name" value="Sugar_tr"/>
    <property type="match status" value="1"/>
</dbReference>
<dbReference type="GO" id="GO:0005886">
    <property type="term" value="C:plasma membrane"/>
    <property type="evidence" value="ECO:0007669"/>
    <property type="project" value="UniProtKB-SubCell"/>
</dbReference>
<dbReference type="Gene3D" id="1.20.1250.20">
    <property type="entry name" value="MFS general substrate transporter like domains"/>
    <property type="match status" value="1"/>
</dbReference>
<dbReference type="KEGG" id="btab:109029964"/>
<feature type="transmembrane region" description="Helical" evidence="8">
    <location>
        <begin position="292"/>
        <end position="314"/>
    </location>
</feature>
<feature type="transmembrane region" description="Helical" evidence="8">
    <location>
        <begin position="458"/>
        <end position="478"/>
    </location>
</feature>
<dbReference type="GeneID" id="109029964"/>
<dbReference type="AlphaFoldDB" id="A0A1Z1XG36"/>
<evidence type="ECO:0000256" key="5">
    <source>
        <dbReference type="ARBA" id="ARBA00022989"/>
    </source>
</evidence>
<evidence type="ECO:0000256" key="2">
    <source>
        <dbReference type="ARBA" id="ARBA00022448"/>
    </source>
</evidence>
<dbReference type="SUPFAM" id="SSF103473">
    <property type="entry name" value="MFS general substrate transporter"/>
    <property type="match status" value="1"/>
</dbReference>
<dbReference type="EMBL" id="KY350169">
    <property type="protein sequence ID" value="ARX98208.1"/>
    <property type="molecule type" value="mRNA"/>
</dbReference>
<keyword evidence="3" id="KW-1003">Cell membrane</keyword>
<keyword evidence="6 8" id="KW-0472">Membrane</keyword>
<keyword evidence="2 7" id="KW-0813">Transport</keyword>
<feature type="transmembrane region" description="Helical" evidence="8">
    <location>
        <begin position="114"/>
        <end position="135"/>
    </location>
</feature>
<reference evidence="10" key="1">
    <citation type="journal article" date="2017" name="Front. Physiol.">
        <title>Genome-Wide Characterization and Expression Profiling of Sugar Transporter Family in the Whitefly, Bemisia tabaci (Gennadius) (Hemiptera: Aleyrodidae).</title>
        <authorList>
            <person name="Yang Z."/>
            <person name="Xia J."/>
            <person name="Pan H."/>
            <person name="Gong C."/>
            <person name="Xie W."/>
            <person name="Guo Z."/>
            <person name="Zheng H."/>
            <person name="Yang X."/>
            <person name="Yang F."/>
            <person name="Wu Q."/>
            <person name="Wang S."/>
            <person name="Zhang Y."/>
        </authorList>
    </citation>
    <scope>NUCLEOTIDE SEQUENCE</scope>
</reference>
<organism evidence="10">
    <name type="scientific">Bemisia tabaci</name>
    <name type="common">Sweetpotato whitefly</name>
    <name type="synonym">Aleurodes tabaci</name>
    <dbReference type="NCBI Taxonomy" id="7038"/>
    <lineage>
        <taxon>Eukaryota</taxon>
        <taxon>Metazoa</taxon>
        <taxon>Ecdysozoa</taxon>
        <taxon>Arthropoda</taxon>
        <taxon>Hexapoda</taxon>
        <taxon>Insecta</taxon>
        <taxon>Pterygota</taxon>
        <taxon>Neoptera</taxon>
        <taxon>Paraneoptera</taxon>
        <taxon>Hemiptera</taxon>
        <taxon>Sternorrhyncha</taxon>
        <taxon>Aleyrodoidea</taxon>
        <taxon>Aleyrodidae</taxon>
        <taxon>Aleyrodinae</taxon>
        <taxon>Bemisia</taxon>
    </lineage>
</organism>
<keyword evidence="4 8" id="KW-0812">Transmembrane</keyword>
<sequence>MIQDSTQLVSAPNSPFFTPTRIKQGWTSLLMFCAFSTIMGLAIPMGYGIGVINTPADVIRAWCNETLQANYDVVLTDKKDLDLIWSVIVSVFLLSGVVGSFIGGWLANLIGRKGAMLVSCLLSTVAGFCFLSPLIVNRIELLFAGRVIVGLSAGLGTAVVPMYLLEIAPTKLQGSIATFFSLGITIGVLLGQILGLNWLLGGETRWPYLLSAYILCVLFCLLTFPCLPESPKYLFSVKNERQSALQALSRLRGLPADLLQSELDSKDTAENNFNNEEIQTWSVAQVLRTRSLLLPLALVIALQAGQQFAGINAVFFYSSDIFKSAGLDETSREYAVIGTGCVNLGVNVIAVFTLKYFTRRFLVLLSCYGTVLSLLLLTLCSHYMQTVSWLPNASIAVVMLYVFMYGVGLGPIPYFIGSELFAVGPRPIAMAFGSFANWGGNFLVSLTFTTFFNYLAGYSFLIFAGSTMLLSIFIHAYLPETKNSVASL</sequence>
<dbReference type="PANTHER" id="PTHR23503:SF127">
    <property type="entry name" value="FI08437P-RELATED"/>
    <property type="match status" value="1"/>
</dbReference>
<feature type="transmembrane region" description="Helical" evidence="8">
    <location>
        <begin position="29"/>
        <end position="52"/>
    </location>
</feature>
<dbReference type="FunFam" id="1.20.1250.20:FF:001511">
    <property type="entry name" value="Solute carrier family 2, facilitated glucose transporter member 5"/>
    <property type="match status" value="1"/>
</dbReference>
<feature type="transmembrane region" description="Helical" evidence="8">
    <location>
        <begin position="176"/>
        <end position="200"/>
    </location>
</feature>
<dbReference type="InterPro" id="IPR020846">
    <property type="entry name" value="MFS_dom"/>
</dbReference>
<evidence type="ECO:0000256" key="1">
    <source>
        <dbReference type="ARBA" id="ARBA00004651"/>
    </source>
</evidence>
<feature type="transmembrane region" description="Helical" evidence="8">
    <location>
        <begin position="396"/>
        <end position="416"/>
    </location>
</feature>
<dbReference type="PROSITE" id="PS50850">
    <property type="entry name" value="MFS"/>
    <property type="match status" value="1"/>
</dbReference>
<evidence type="ECO:0000259" key="9">
    <source>
        <dbReference type="PROSITE" id="PS50850"/>
    </source>
</evidence>
<feature type="transmembrane region" description="Helical" evidence="8">
    <location>
        <begin position="334"/>
        <end position="354"/>
    </location>
</feature>
<comment type="similarity">
    <text evidence="7">Belongs to the major facilitator superfamily. Sugar transporter (TC 2.A.1.1) family.</text>
</comment>
<dbReference type="OrthoDB" id="4540492at2759"/>